<dbReference type="EMBL" id="CP040818">
    <property type="protein sequence ID" value="QDL92479.1"/>
    <property type="molecule type" value="Genomic_DNA"/>
</dbReference>
<accession>A0A5B8G0A8</accession>
<sequence length="199" mass="22641">MMICPQARLAFFSMPKTGSSAVLLALRPHAPIQFSAPPQVKHMTLVQYERHVAPLLRDCGQPQMETVCLVREPVDWLRSWYAFRSRDVLRNTGRSTAGISFAQFVEDFIAPVRPPHAVLPPQSEIARRADGRVGIDHIFRYDTFGNFAEWLSDRLGEKLEFERRNVSPVVEDRELPAALRARLEQALAADFSLYADHAR</sequence>
<dbReference type="Proteomes" id="UP000305888">
    <property type="component" value="Chromosome"/>
</dbReference>
<dbReference type="RefSeq" id="WP_138578922.1">
    <property type="nucleotide sequence ID" value="NZ_CP040818.1"/>
</dbReference>
<dbReference type="KEGG" id="ppru:FDP22_12225"/>
<proteinExistence type="predicted"/>
<gene>
    <name evidence="1" type="ORF">FDP22_12225</name>
</gene>
<evidence type="ECO:0000313" key="2">
    <source>
        <dbReference type="Proteomes" id="UP000305888"/>
    </source>
</evidence>
<dbReference type="SUPFAM" id="SSF52540">
    <property type="entry name" value="P-loop containing nucleoside triphosphate hydrolases"/>
    <property type="match status" value="1"/>
</dbReference>
<dbReference type="GO" id="GO:0016301">
    <property type="term" value="F:kinase activity"/>
    <property type="evidence" value="ECO:0007669"/>
    <property type="project" value="UniProtKB-KW"/>
</dbReference>
<keyword evidence="1" id="KW-0808">Transferase</keyword>
<organism evidence="1 2">
    <name type="scientific">Paroceanicella profunda</name>
    <dbReference type="NCBI Taxonomy" id="2579971"/>
    <lineage>
        <taxon>Bacteria</taxon>
        <taxon>Pseudomonadati</taxon>
        <taxon>Pseudomonadota</taxon>
        <taxon>Alphaproteobacteria</taxon>
        <taxon>Rhodobacterales</taxon>
        <taxon>Paracoccaceae</taxon>
        <taxon>Paroceanicella</taxon>
    </lineage>
</organism>
<dbReference type="OrthoDB" id="7687351at2"/>
<protein>
    <submittedName>
        <fullName evidence="1">Gamma-glutamyl kinase</fullName>
    </submittedName>
</protein>
<name>A0A5B8G0A8_9RHOB</name>
<evidence type="ECO:0000313" key="1">
    <source>
        <dbReference type="EMBL" id="QDL92479.1"/>
    </source>
</evidence>
<keyword evidence="1" id="KW-0418">Kinase</keyword>
<keyword evidence="2" id="KW-1185">Reference proteome</keyword>
<reference evidence="1 2" key="1">
    <citation type="submission" date="2019-06" db="EMBL/GenBank/DDBJ databases">
        <title>Genome sequence of Rhodobacteraceae bacterium D4M1.</title>
        <authorList>
            <person name="Cao J."/>
        </authorList>
    </citation>
    <scope>NUCLEOTIDE SEQUENCE [LARGE SCALE GENOMIC DNA]</scope>
    <source>
        <strain evidence="1 2">D4M1</strain>
    </source>
</reference>
<dbReference type="InterPro" id="IPR027417">
    <property type="entry name" value="P-loop_NTPase"/>
</dbReference>
<dbReference type="AlphaFoldDB" id="A0A5B8G0A8"/>